<name>A0ABT2MN06_9CYAN</name>
<keyword evidence="1" id="KW-0812">Transmembrane</keyword>
<sequence>MSECDRLIYINIDRFLYDLAEGLGQSDENIQKNCQNFWQKIYGETFPNEKLADIKASQALTADYRNLLTRQYEPFASNYDGYYYPVKIGDTYALLMECAGKIVSETEKSTPKDIKKQIPWIKSILDSQLHPFPATIGESWLIWGQLASDTLDPDSLETIAKTCYESLGIFPTSKWDRDFKNAGEFQGVKFYELWRVPGDSGNLNQNYHLLICLFPHNSGTFMVNNPQFQQMITSILPLFIELFHFRNKIIWAYTQSRQLKVQMKQASQEIQAIINGLPQQVKSTRLDLKEMQITLQKCLTIFSVYASRISELEEQQQTIATNLHNYKKQLTIMPEALDHKCKGDRSFQFLNRFSKYTQEKYIPQIQADLGSLSAELRLLENAIKTIEGIIQLEQTKSDRALSETVAIATVGLGLSAITATVVSTQQPPRGDRFFMLTPPFLWSIGILSPFVIWLLLRLCRPFRGGKN</sequence>
<protein>
    <submittedName>
        <fullName evidence="2">Uncharacterized protein</fullName>
    </submittedName>
</protein>
<keyword evidence="1" id="KW-1133">Transmembrane helix</keyword>
<accession>A0ABT2MN06</accession>
<evidence type="ECO:0000313" key="2">
    <source>
        <dbReference type="EMBL" id="MCT7966129.1"/>
    </source>
</evidence>
<organism evidence="2 3">
    <name type="scientific">Laspinema palackyanum D2a</name>
    <dbReference type="NCBI Taxonomy" id="2953684"/>
    <lineage>
        <taxon>Bacteria</taxon>
        <taxon>Bacillati</taxon>
        <taxon>Cyanobacteriota</taxon>
        <taxon>Cyanophyceae</taxon>
        <taxon>Oscillatoriophycideae</taxon>
        <taxon>Oscillatoriales</taxon>
        <taxon>Laspinemataceae</taxon>
        <taxon>Laspinema</taxon>
        <taxon>Laspinema palackyanum</taxon>
    </lineage>
</organism>
<evidence type="ECO:0000313" key="3">
    <source>
        <dbReference type="Proteomes" id="UP001525890"/>
    </source>
</evidence>
<comment type="caution">
    <text evidence="2">The sequence shown here is derived from an EMBL/GenBank/DDBJ whole genome shotgun (WGS) entry which is preliminary data.</text>
</comment>
<evidence type="ECO:0000256" key="1">
    <source>
        <dbReference type="SAM" id="Phobius"/>
    </source>
</evidence>
<proteinExistence type="predicted"/>
<keyword evidence="1" id="KW-0472">Membrane</keyword>
<dbReference type="EMBL" id="JAMXFF010000008">
    <property type="protein sequence ID" value="MCT7966129.1"/>
    <property type="molecule type" value="Genomic_DNA"/>
</dbReference>
<feature type="transmembrane region" description="Helical" evidence="1">
    <location>
        <begin position="440"/>
        <end position="459"/>
    </location>
</feature>
<dbReference type="RefSeq" id="WP_368005779.1">
    <property type="nucleotide sequence ID" value="NZ_JAMXFF010000008.1"/>
</dbReference>
<dbReference type="Proteomes" id="UP001525890">
    <property type="component" value="Unassembled WGS sequence"/>
</dbReference>
<keyword evidence="3" id="KW-1185">Reference proteome</keyword>
<gene>
    <name evidence="2" type="ORF">NG799_07265</name>
</gene>
<reference evidence="2 3" key="1">
    <citation type="journal article" date="2022" name="Front. Microbiol.">
        <title>High genomic differentiation and limited gene flow indicate recent cryptic speciation within the genus Laspinema (cyanobacteria).</title>
        <authorList>
            <person name="Stanojkovic A."/>
            <person name="Skoupy S."/>
            <person name="Skaloud P."/>
            <person name="Dvorak P."/>
        </authorList>
    </citation>
    <scope>NUCLEOTIDE SEQUENCE [LARGE SCALE GENOMIC DNA]</scope>
    <source>
        <strain evidence="2 3">D2a</strain>
    </source>
</reference>